<keyword evidence="3" id="KW-1185">Reference proteome</keyword>
<evidence type="ECO:0008006" key="4">
    <source>
        <dbReference type="Google" id="ProtNLM"/>
    </source>
</evidence>
<dbReference type="EMBL" id="KN846957">
    <property type="protein sequence ID" value="KIW69987.1"/>
    <property type="molecule type" value="Genomic_DNA"/>
</dbReference>
<dbReference type="PANTHER" id="PTHR37540:SF10">
    <property type="entry name" value="SIGMA-70 REGION 2 FAMILY PROTEIN"/>
    <property type="match status" value="1"/>
</dbReference>
<sequence>MSTDKAFEGDFLFVNHNAGQMKASVHRRKVFSHVQNKYRNWKRQEDNRALKASIKTSLAESRRPSGVEVADATRHFAGAEHARSGPERDLQATSAQSLRGEQRSGRITIRSLITEDDPGSAERAIVDARTQMLLARLHTPDSVLREGNSDPFDAYAVKIDPAANELLAFYRDTVLPALYHTTKHKWITISSARRDWQDCIHGWAGSNGLGDEGAGTAFIATCATVAAMVSRNPTIQDQANRYRSKSAAILRDRLAAGPGDHRQIYWHINLILGAETYSGNRVGTAAHLTMLRQFFERQKDRLDPDLLLYVVFHDIHISSMFLCRPVFDMDRWLPARFQPLIDAAKPHLPDLSEVRGRFLDPSIDNPRLRTLFIERRESLAVWLAQRGSDDESEHSSALLGWLQVRVYLHQGRLVNFFLHAEAQYKGGLPPELMNSLACQGYLSLATLLYIRSISFNAEVHGMRLFDATKTILVNMQEMLVCSERPEFPNYGKYENARLWALYVGASAELFMGMRPERRGWFTVHLAKKAVQLGLEGGNAWDKVTSVLKGFLYNDLMHPDGEKWFKKVLETAKESESDLGSAEK</sequence>
<name>A0A0D2E6R0_9EURO</name>
<dbReference type="PANTHER" id="PTHR37540">
    <property type="entry name" value="TRANSCRIPTION FACTOR (ACR-2), PUTATIVE-RELATED-RELATED"/>
    <property type="match status" value="1"/>
</dbReference>
<evidence type="ECO:0000313" key="3">
    <source>
        <dbReference type="Proteomes" id="UP000054266"/>
    </source>
</evidence>
<protein>
    <recommendedName>
        <fullName evidence="4">Transcription factor domain-containing protein</fullName>
    </recommendedName>
</protein>
<evidence type="ECO:0000256" key="1">
    <source>
        <dbReference type="SAM" id="MobiDB-lite"/>
    </source>
</evidence>
<organism evidence="2 3">
    <name type="scientific">Phialophora macrospora</name>
    <dbReference type="NCBI Taxonomy" id="1851006"/>
    <lineage>
        <taxon>Eukaryota</taxon>
        <taxon>Fungi</taxon>
        <taxon>Dikarya</taxon>
        <taxon>Ascomycota</taxon>
        <taxon>Pezizomycotina</taxon>
        <taxon>Eurotiomycetes</taxon>
        <taxon>Chaetothyriomycetidae</taxon>
        <taxon>Chaetothyriales</taxon>
        <taxon>Herpotrichiellaceae</taxon>
        <taxon>Phialophora</taxon>
    </lineage>
</organism>
<dbReference type="HOGENOM" id="CLU_025452_0_0_1"/>
<dbReference type="AlphaFoldDB" id="A0A0D2E6R0"/>
<reference evidence="2 3" key="1">
    <citation type="submission" date="2015-01" db="EMBL/GenBank/DDBJ databases">
        <title>The Genome Sequence of Capronia semiimmersa CBS27337.</title>
        <authorList>
            <consortium name="The Broad Institute Genomics Platform"/>
            <person name="Cuomo C."/>
            <person name="de Hoog S."/>
            <person name="Gorbushina A."/>
            <person name="Stielow B."/>
            <person name="Teixiera M."/>
            <person name="Abouelleil A."/>
            <person name="Chapman S.B."/>
            <person name="Priest M."/>
            <person name="Young S.K."/>
            <person name="Wortman J."/>
            <person name="Nusbaum C."/>
            <person name="Birren B."/>
        </authorList>
    </citation>
    <scope>NUCLEOTIDE SEQUENCE [LARGE SCALE GENOMIC DNA]</scope>
    <source>
        <strain evidence="2 3">CBS 27337</strain>
    </source>
</reference>
<feature type="region of interest" description="Disordered" evidence="1">
    <location>
        <begin position="78"/>
        <end position="103"/>
    </location>
</feature>
<accession>A0A0D2E6R0</accession>
<proteinExistence type="predicted"/>
<gene>
    <name evidence="2" type="ORF">PV04_02299</name>
</gene>
<evidence type="ECO:0000313" key="2">
    <source>
        <dbReference type="EMBL" id="KIW69987.1"/>
    </source>
</evidence>
<dbReference type="Proteomes" id="UP000054266">
    <property type="component" value="Unassembled WGS sequence"/>
</dbReference>
<feature type="compositionally biased region" description="Basic and acidic residues" evidence="1">
    <location>
        <begin position="78"/>
        <end position="90"/>
    </location>
</feature>